<evidence type="ECO:0000313" key="2">
    <source>
        <dbReference type="Proteomes" id="UP000095349"/>
    </source>
</evidence>
<gene>
    <name evidence="1" type="ORF">A4G23_01437</name>
</gene>
<dbReference type="GeneID" id="33065700"/>
<dbReference type="AlphaFoldDB" id="A0A1D8FZN6"/>
<name>A0A1D8FZN6_9ACTN</name>
<evidence type="ECO:0000313" key="1">
    <source>
        <dbReference type="EMBL" id="AOT58623.1"/>
    </source>
</evidence>
<protein>
    <submittedName>
        <fullName evidence="1">Uncharacterized protein</fullName>
    </submittedName>
</protein>
<dbReference type="KEGG" id="srn:A4G23_01437"/>
<dbReference type="STRING" id="285473.A4G23_01437"/>
<keyword evidence="2" id="KW-1185">Reference proteome</keyword>
<dbReference type="Proteomes" id="UP000095349">
    <property type="component" value="Chromosome"/>
</dbReference>
<dbReference type="OrthoDB" id="4128951at2"/>
<dbReference type="EMBL" id="CP017316">
    <property type="protein sequence ID" value="AOT58623.1"/>
    <property type="molecule type" value="Genomic_DNA"/>
</dbReference>
<proteinExistence type="predicted"/>
<reference evidence="1 2" key="1">
    <citation type="submission" date="2016-09" db="EMBL/GenBank/DDBJ databases">
        <title>Streptomyces rubrolavendulae MJM4426 Genome sequencing and assembly.</title>
        <authorList>
            <person name="Kim J.-G."/>
        </authorList>
    </citation>
    <scope>NUCLEOTIDE SEQUENCE [LARGE SCALE GENOMIC DNA]</scope>
    <source>
        <strain evidence="1 2">MJM4426</strain>
    </source>
</reference>
<sequence>MPTSTTPPRRVYRLMPTYKDFRTFLFSDAALQRIKRWQRTGLLEDLPQEVDGHWNGDPSERLTDFPSGFIGGPVLSRRIVDALTGELAPAGRFVPVRVDGEETGDYVFYLVEAVADCLDAQRSSKPKRATGHIKQSVFRPDALPCELPAFRVPELPKVVYWNGWAADRLGELVGDDLETRLVWSEDPSLKPHPDPMGF</sequence>
<dbReference type="RefSeq" id="WP_069976123.1">
    <property type="nucleotide sequence ID" value="NZ_CP017316.1"/>
</dbReference>
<accession>A0A1D8FZN6</accession>
<organism evidence="1 2">
    <name type="scientific">Streptomyces rubrolavendulae</name>
    <dbReference type="NCBI Taxonomy" id="285473"/>
    <lineage>
        <taxon>Bacteria</taxon>
        <taxon>Bacillati</taxon>
        <taxon>Actinomycetota</taxon>
        <taxon>Actinomycetes</taxon>
        <taxon>Kitasatosporales</taxon>
        <taxon>Streptomycetaceae</taxon>
        <taxon>Streptomyces</taxon>
    </lineage>
</organism>